<comment type="caution">
    <text evidence="1">The sequence shown here is derived from an EMBL/GenBank/DDBJ whole genome shotgun (WGS) entry which is preliminary data.</text>
</comment>
<protein>
    <submittedName>
        <fullName evidence="1">Uncharacterized protein</fullName>
    </submittedName>
</protein>
<keyword evidence="2" id="KW-1185">Reference proteome</keyword>
<sequence length="164" mass="19159">MSTSDYQKKKKKKADPTWPPNFGKEVNPGPAYLPQTFTPTRYVQYFANLTAANLGDKEFTFEEEYSTDQLPYNMTNLVVSSWVEFARKLSSELVANNEELDISASKKKKKNKKDKKDKKDKKEKKKKNKDEKKKTKKEVQESHKAWKTYLKHAFISSGFEFLDD</sequence>
<gene>
    <name evidence="1" type="ORF">D0Z00_003977</name>
</gene>
<proteinExistence type="predicted"/>
<name>A0ACB6UZS2_9ASCO</name>
<evidence type="ECO:0000313" key="1">
    <source>
        <dbReference type="EMBL" id="KAF5093590.1"/>
    </source>
</evidence>
<dbReference type="Proteomes" id="UP000744676">
    <property type="component" value="Unassembled WGS sequence"/>
</dbReference>
<reference evidence="1 2" key="1">
    <citation type="journal article" date="2020" name="Front. Microbiol.">
        <title>Phenotypic and Genetic Characterization of the Cheese Ripening Yeast Geotrichum candidum.</title>
        <authorList>
            <person name="Perkins V."/>
            <person name="Vignola S."/>
            <person name="Lessard M.H."/>
            <person name="Plante P.L."/>
            <person name="Corbeil J."/>
            <person name="Dugat-Bony E."/>
            <person name="Frenette M."/>
            <person name="Labrie S."/>
        </authorList>
    </citation>
    <scope>NUCLEOTIDE SEQUENCE [LARGE SCALE GENOMIC DNA]</scope>
    <source>
        <strain evidence="1 2">LMA-1147</strain>
    </source>
</reference>
<accession>A0ACB6UZS2</accession>
<dbReference type="EMBL" id="QVQA01000220">
    <property type="protein sequence ID" value="KAF5093590.1"/>
    <property type="molecule type" value="Genomic_DNA"/>
</dbReference>
<organism evidence="1 2">
    <name type="scientific">Geotrichum galactomycetum</name>
    <dbReference type="NCBI Taxonomy" id="27317"/>
    <lineage>
        <taxon>Eukaryota</taxon>
        <taxon>Fungi</taxon>
        <taxon>Dikarya</taxon>
        <taxon>Ascomycota</taxon>
        <taxon>Saccharomycotina</taxon>
        <taxon>Dipodascomycetes</taxon>
        <taxon>Dipodascales</taxon>
        <taxon>Dipodascaceae</taxon>
        <taxon>Geotrichum</taxon>
    </lineage>
</organism>
<evidence type="ECO:0000313" key="2">
    <source>
        <dbReference type="Proteomes" id="UP000744676"/>
    </source>
</evidence>